<dbReference type="InterPro" id="IPR001173">
    <property type="entry name" value="Glyco_trans_2-like"/>
</dbReference>
<evidence type="ECO:0000259" key="9">
    <source>
        <dbReference type="Pfam" id="PF00535"/>
    </source>
</evidence>
<dbReference type="Pfam" id="PF00535">
    <property type="entry name" value="Glycos_transf_2"/>
    <property type="match status" value="1"/>
</dbReference>
<feature type="transmembrane region" description="Helical" evidence="8">
    <location>
        <begin position="272"/>
        <end position="292"/>
    </location>
</feature>
<sequence length="385" mass="41499">MTGTLVVIPTYNELDNLPDIIARVHAAVPDAEVLVVDDASPDGTGDLADRLAAADPRINVLHRADKEGLGAAYRAGFAWGLARDYDRLVEMDADGSHDPAHLPALLAALAHADVALGSRWVEGGRTEGWPLSRRLLSRGGSAYARFMLGLSERDVTGGYRAYRAGALRAIDPGRIDSQGYSFQIEMLWRASTTGQRVVEVPITFVERVHGASKMSSRIVIEAMARVTTWGLQRPLVHQILAFLVVGGVGFVVDVATFNLLRLTVLSPDHVHGGALIAKAVSTTLAIAANWIGNRYWTFRDRRRTDVAREGIEFLLASALGGLVALFTLGVSHYVLGLRTPLADNISANVIGLALASAVRFVAYRQWVYAHPKPTTPAVLAATTEP</sequence>
<evidence type="ECO:0000313" key="11">
    <source>
        <dbReference type="EMBL" id="MFH8252676.1"/>
    </source>
</evidence>
<dbReference type="CDD" id="cd06442">
    <property type="entry name" value="DPM1_like"/>
    <property type="match status" value="1"/>
</dbReference>
<protein>
    <submittedName>
        <fullName evidence="11">Glycosyltransferase</fullName>
        <ecNumber evidence="11">2.4.-.-</ecNumber>
    </submittedName>
</protein>
<organism evidence="11 12">
    <name type="scientific">Microbacterium alkaliflavum</name>
    <dbReference type="NCBI Taxonomy" id="3248839"/>
    <lineage>
        <taxon>Bacteria</taxon>
        <taxon>Bacillati</taxon>
        <taxon>Actinomycetota</taxon>
        <taxon>Actinomycetes</taxon>
        <taxon>Micrococcales</taxon>
        <taxon>Microbacteriaceae</taxon>
        <taxon>Microbacterium</taxon>
    </lineage>
</organism>
<dbReference type="Gene3D" id="3.90.550.10">
    <property type="entry name" value="Spore Coat Polysaccharide Biosynthesis Protein SpsA, Chain A"/>
    <property type="match status" value="1"/>
</dbReference>
<accession>A0ABW7QDE3</accession>
<keyword evidence="6 8" id="KW-1133">Transmembrane helix</keyword>
<evidence type="ECO:0000256" key="2">
    <source>
        <dbReference type="ARBA" id="ARBA00006739"/>
    </source>
</evidence>
<dbReference type="InterPro" id="IPR039528">
    <property type="entry name" value="DPM1-like"/>
</dbReference>
<dbReference type="Pfam" id="PF04138">
    <property type="entry name" value="GtrA_DPMS_TM"/>
    <property type="match status" value="1"/>
</dbReference>
<dbReference type="EMBL" id="JBIQWL010000011">
    <property type="protein sequence ID" value="MFH8252676.1"/>
    <property type="molecule type" value="Genomic_DNA"/>
</dbReference>
<name>A0ABW7QDE3_9MICO</name>
<dbReference type="InterPro" id="IPR029044">
    <property type="entry name" value="Nucleotide-diphossugar_trans"/>
</dbReference>
<dbReference type="GO" id="GO:0016757">
    <property type="term" value="F:glycosyltransferase activity"/>
    <property type="evidence" value="ECO:0007669"/>
    <property type="project" value="UniProtKB-KW"/>
</dbReference>
<keyword evidence="5 8" id="KW-0812">Transmembrane</keyword>
<feature type="domain" description="GtrA/DPMS transmembrane" evidence="10">
    <location>
        <begin position="242"/>
        <end position="367"/>
    </location>
</feature>
<dbReference type="EC" id="2.4.-.-" evidence="11"/>
<gene>
    <name evidence="11" type="ORF">ACH3VR_20075</name>
</gene>
<feature type="transmembrane region" description="Helical" evidence="8">
    <location>
        <begin position="313"/>
        <end position="333"/>
    </location>
</feature>
<dbReference type="InterPro" id="IPR007267">
    <property type="entry name" value="GtrA_DPMS_TM"/>
</dbReference>
<dbReference type="RefSeq" id="WP_397558105.1">
    <property type="nucleotide sequence ID" value="NZ_JBIQWL010000011.1"/>
</dbReference>
<proteinExistence type="inferred from homology"/>
<feature type="domain" description="Glycosyltransferase 2-like" evidence="9">
    <location>
        <begin position="6"/>
        <end position="169"/>
    </location>
</feature>
<keyword evidence="4 11" id="KW-0808">Transferase</keyword>
<evidence type="ECO:0000256" key="3">
    <source>
        <dbReference type="ARBA" id="ARBA00022676"/>
    </source>
</evidence>
<comment type="subcellular location">
    <subcellularLocation>
        <location evidence="1">Membrane</location>
        <topology evidence="1">Multi-pass membrane protein</topology>
    </subcellularLocation>
</comment>
<evidence type="ECO:0000313" key="12">
    <source>
        <dbReference type="Proteomes" id="UP001610861"/>
    </source>
</evidence>
<evidence type="ECO:0000256" key="6">
    <source>
        <dbReference type="ARBA" id="ARBA00022989"/>
    </source>
</evidence>
<dbReference type="SUPFAM" id="SSF53448">
    <property type="entry name" value="Nucleotide-diphospho-sugar transferases"/>
    <property type="match status" value="1"/>
</dbReference>
<evidence type="ECO:0000256" key="4">
    <source>
        <dbReference type="ARBA" id="ARBA00022679"/>
    </source>
</evidence>
<evidence type="ECO:0000256" key="7">
    <source>
        <dbReference type="ARBA" id="ARBA00023136"/>
    </source>
</evidence>
<dbReference type="Proteomes" id="UP001610861">
    <property type="component" value="Unassembled WGS sequence"/>
</dbReference>
<evidence type="ECO:0000256" key="8">
    <source>
        <dbReference type="SAM" id="Phobius"/>
    </source>
</evidence>
<comment type="similarity">
    <text evidence="2">Belongs to the glycosyltransferase 2 family.</text>
</comment>
<keyword evidence="12" id="KW-1185">Reference proteome</keyword>
<feature type="transmembrane region" description="Helical" evidence="8">
    <location>
        <begin position="345"/>
        <end position="362"/>
    </location>
</feature>
<dbReference type="PANTHER" id="PTHR43398:SF1">
    <property type="entry name" value="DOLICHOL-PHOSPHATE MANNOSYLTRANSFERASE SUBUNIT 1"/>
    <property type="match status" value="1"/>
</dbReference>
<evidence type="ECO:0000259" key="10">
    <source>
        <dbReference type="Pfam" id="PF04138"/>
    </source>
</evidence>
<keyword evidence="3 11" id="KW-0328">Glycosyltransferase</keyword>
<reference evidence="11 12" key="1">
    <citation type="submission" date="2024-09" db="EMBL/GenBank/DDBJ databases">
        <authorList>
            <person name="Pan X."/>
        </authorList>
    </citation>
    <scope>NUCLEOTIDE SEQUENCE [LARGE SCALE GENOMIC DNA]</scope>
    <source>
        <strain evidence="11 12">B2969</strain>
    </source>
</reference>
<comment type="caution">
    <text evidence="11">The sequence shown here is derived from an EMBL/GenBank/DDBJ whole genome shotgun (WGS) entry which is preliminary data.</text>
</comment>
<evidence type="ECO:0000256" key="1">
    <source>
        <dbReference type="ARBA" id="ARBA00004141"/>
    </source>
</evidence>
<keyword evidence="7 8" id="KW-0472">Membrane</keyword>
<evidence type="ECO:0000256" key="5">
    <source>
        <dbReference type="ARBA" id="ARBA00022692"/>
    </source>
</evidence>
<dbReference type="PANTHER" id="PTHR43398">
    <property type="entry name" value="DOLICHOL-PHOSPHATE MANNOSYLTRANSFERASE SUBUNIT 1"/>
    <property type="match status" value="1"/>
</dbReference>
<feature type="transmembrane region" description="Helical" evidence="8">
    <location>
        <begin position="239"/>
        <end position="260"/>
    </location>
</feature>